<dbReference type="InterPro" id="IPR013785">
    <property type="entry name" value="Aldolase_TIM"/>
</dbReference>
<evidence type="ECO:0000313" key="1">
    <source>
        <dbReference type="EMBL" id="HHQ50653.1"/>
    </source>
</evidence>
<dbReference type="InterPro" id="IPR023885">
    <property type="entry name" value="4Fe4S-binding_SPASM_dom"/>
</dbReference>
<sequence>MWPDKSVSWCVSIWRKEYTIGNILKQSIDEVISQYMKFKCITIRDLLLFNEECAKCPYLKHCGLGCRANSIFYEGNFYKRDPLMCGIYCGGLFNYFLEKLNERLKIMVK</sequence>
<protein>
    <submittedName>
        <fullName evidence="1">SPASM domain-containing protein</fullName>
    </submittedName>
</protein>
<proteinExistence type="predicted"/>
<dbReference type="EMBL" id="DRYQ01000072">
    <property type="protein sequence ID" value="HHQ50653.1"/>
    <property type="molecule type" value="Genomic_DNA"/>
</dbReference>
<dbReference type="Gene3D" id="3.20.20.70">
    <property type="entry name" value="Aldolase class I"/>
    <property type="match status" value="1"/>
</dbReference>
<dbReference type="NCBIfam" id="TIGR04085">
    <property type="entry name" value="rSAM_more_4Fe4S"/>
    <property type="match status" value="1"/>
</dbReference>
<accession>A0A7J3Z907</accession>
<comment type="caution">
    <text evidence="1">The sequence shown here is derived from an EMBL/GenBank/DDBJ whole genome shotgun (WGS) entry which is preliminary data.</text>
</comment>
<gene>
    <name evidence="1" type="ORF">ENM66_04805</name>
</gene>
<dbReference type="AlphaFoldDB" id="A0A7J3Z907"/>
<organism evidence="1">
    <name type="scientific">Ignisphaera aggregans</name>
    <dbReference type="NCBI Taxonomy" id="334771"/>
    <lineage>
        <taxon>Archaea</taxon>
        <taxon>Thermoproteota</taxon>
        <taxon>Thermoprotei</taxon>
        <taxon>Desulfurococcales</taxon>
        <taxon>Desulfurococcaceae</taxon>
        <taxon>Ignisphaera</taxon>
    </lineage>
</organism>
<reference evidence="1" key="1">
    <citation type="journal article" date="2020" name="mSystems">
        <title>Genome- and Community-Level Interaction Insights into Carbon Utilization and Element Cycling Functions of Hydrothermarchaeota in Hydrothermal Sediment.</title>
        <authorList>
            <person name="Zhou Z."/>
            <person name="Liu Y."/>
            <person name="Xu W."/>
            <person name="Pan J."/>
            <person name="Luo Z.H."/>
            <person name="Li M."/>
        </authorList>
    </citation>
    <scope>NUCLEOTIDE SEQUENCE [LARGE SCALE GENOMIC DNA]</scope>
    <source>
        <strain evidence="1">SpSt-1105</strain>
    </source>
</reference>
<name>A0A7J3Z907_9CREN</name>